<gene>
    <name evidence="4" type="ORF">QWI16_08855</name>
</gene>
<dbReference type="Gene3D" id="3.30.1420.10">
    <property type="match status" value="1"/>
</dbReference>
<keyword evidence="2" id="KW-0963">Cytoplasm</keyword>
<sequence>MTLPSVDKDGYLLNLNDWSPEVAKSLAQAENIELTEDHWEIITLVKAFYQEFDLSPTSRALVRYVNQHLGPEKGRSIYLQTLFPPQPALMVSKLAGLPRPANCF</sequence>
<keyword evidence="5" id="KW-1185">Reference proteome</keyword>
<name>A0ABT8TF69_9GAMM</name>
<reference evidence="4" key="1">
    <citation type="submission" date="2023-07" db="EMBL/GenBank/DDBJ databases">
        <title>Gilvimarinus algae sp. nov., isolated from the surface of Kelp.</title>
        <authorList>
            <person name="Sun Y.Y."/>
            <person name="Gong Y."/>
            <person name="Du Z.J."/>
        </authorList>
    </citation>
    <scope>NUCLEOTIDE SEQUENCE</scope>
    <source>
        <strain evidence="4">SDUM040014</strain>
    </source>
</reference>
<accession>A0ABT8TF69</accession>
<dbReference type="InterPro" id="IPR043163">
    <property type="entry name" value="DsrC-like_N"/>
</dbReference>
<dbReference type="RefSeq" id="WP_302712446.1">
    <property type="nucleotide sequence ID" value="NZ_JAULRT010000052.1"/>
</dbReference>
<keyword evidence="3" id="KW-0808">Transferase</keyword>
<dbReference type="EC" id="2.8.1.-" evidence="3"/>
<evidence type="ECO:0000313" key="5">
    <source>
        <dbReference type="Proteomes" id="UP001168380"/>
    </source>
</evidence>
<dbReference type="PIRSF" id="PIRSF006223">
    <property type="entry name" value="DsrC_TusE"/>
    <property type="match status" value="1"/>
</dbReference>
<dbReference type="PANTHER" id="PTHR37010:SF1">
    <property type="entry name" value="SULFURTRANSFERASE TUSE"/>
    <property type="match status" value="1"/>
</dbReference>
<organism evidence="4 5">
    <name type="scientific">Gilvimarinus algae</name>
    <dbReference type="NCBI Taxonomy" id="3058037"/>
    <lineage>
        <taxon>Bacteria</taxon>
        <taxon>Pseudomonadati</taxon>
        <taxon>Pseudomonadota</taxon>
        <taxon>Gammaproteobacteria</taxon>
        <taxon>Cellvibrionales</taxon>
        <taxon>Cellvibrionaceae</taxon>
        <taxon>Gilvimarinus</taxon>
    </lineage>
</organism>
<dbReference type="InterPro" id="IPR042072">
    <property type="entry name" value="DsrC-like_C"/>
</dbReference>
<dbReference type="NCBIfam" id="TIGR03342">
    <property type="entry name" value="dsrC_tusE_dsvC"/>
    <property type="match status" value="1"/>
</dbReference>
<dbReference type="Proteomes" id="UP001168380">
    <property type="component" value="Unassembled WGS sequence"/>
</dbReference>
<dbReference type="EMBL" id="JAULRT010000052">
    <property type="protein sequence ID" value="MDO3382285.1"/>
    <property type="molecule type" value="Genomic_DNA"/>
</dbReference>
<comment type="caution">
    <text evidence="4">The sequence shown here is derived from an EMBL/GenBank/DDBJ whole genome shotgun (WGS) entry which is preliminary data.</text>
</comment>
<dbReference type="InterPro" id="IPR025526">
    <property type="entry name" value="DsrC-like_dom_sf"/>
</dbReference>
<evidence type="ECO:0000256" key="1">
    <source>
        <dbReference type="ARBA" id="ARBA00004496"/>
    </source>
</evidence>
<evidence type="ECO:0000313" key="4">
    <source>
        <dbReference type="EMBL" id="MDO3382285.1"/>
    </source>
</evidence>
<evidence type="ECO:0000256" key="3">
    <source>
        <dbReference type="PIRNR" id="PIRNR006223"/>
    </source>
</evidence>
<dbReference type="Gene3D" id="1.10.10.370">
    <property type="entry name" value="DsrC-like protein, C-terminal domain"/>
    <property type="match status" value="1"/>
</dbReference>
<evidence type="ECO:0000256" key="2">
    <source>
        <dbReference type="ARBA" id="ARBA00022490"/>
    </source>
</evidence>
<dbReference type="Pfam" id="PF04358">
    <property type="entry name" value="DsrC"/>
    <property type="match status" value="1"/>
</dbReference>
<comment type="subcellular location">
    <subcellularLocation>
        <location evidence="1">Cytoplasm</location>
    </subcellularLocation>
</comment>
<protein>
    <recommendedName>
        <fullName evidence="3">Sulfurtransferase</fullName>
        <ecNumber evidence="3">2.8.1.-</ecNumber>
    </recommendedName>
</protein>
<dbReference type="InterPro" id="IPR007453">
    <property type="entry name" value="DsrC/TusE"/>
</dbReference>
<dbReference type="PANTHER" id="PTHR37010">
    <property type="entry name" value="SULFURTRANSFERASE TUSE"/>
    <property type="match status" value="1"/>
</dbReference>
<dbReference type="SUPFAM" id="SSF69721">
    <property type="entry name" value="DsrC, the gamma subunit of dissimilatory sulfite reductase"/>
    <property type="match status" value="1"/>
</dbReference>
<comment type="similarity">
    <text evidence="3">Belongs to the dsrC/tusE family.</text>
</comment>
<comment type="function">
    <text evidence="3">Part of a sulfur-relay system.</text>
</comment>
<proteinExistence type="inferred from homology"/>